<dbReference type="GeneID" id="55971163"/>
<organism evidence="3 4">
    <name type="scientific">Geosmithia morbida</name>
    <dbReference type="NCBI Taxonomy" id="1094350"/>
    <lineage>
        <taxon>Eukaryota</taxon>
        <taxon>Fungi</taxon>
        <taxon>Dikarya</taxon>
        <taxon>Ascomycota</taxon>
        <taxon>Pezizomycotina</taxon>
        <taxon>Sordariomycetes</taxon>
        <taxon>Hypocreomycetidae</taxon>
        <taxon>Hypocreales</taxon>
        <taxon>Bionectriaceae</taxon>
        <taxon>Geosmithia</taxon>
    </lineage>
</organism>
<dbReference type="InterPro" id="IPR005036">
    <property type="entry name" value="CBM21_dom"/>
</dbReference>
<dbReference type="OrthoDB" id="1881at2759"/>
<evidence type="ECO:0000313" key="4">
    <source>
        <dbReference type="Proteomes" id="UP000749293"/>
    </source>
</evidence>
<dbReference type="InterPro" id="IPR050782">
    <property type="entry name" value="PP1_regulatory_subunit_3"/>
</dbReference>
<feature type="domain" description="CBM21" evidence="2">
    <location>
        <begin position="338"/>
        <end position="454"/>
    </location>
</feature>
<dbReference type="GO" id="GO:0000164">
    <property type="term" value="C:protein phosphatase type 1 complex"/>
    <property type="evidence" value="ECO:0007669"/>
    <property type="project" value="TreeGrafter"/>
</dbReference>
<dbReference type="GO" id="GO:0008157">
    <property type="term" value="F:protein phosphatase 1 binding"/>
    <property type="evidence" value="ECO:0007669"/>
    <property type="project" value="TreeGrafter"/>
</dbReference>
<feature type="compositionally biased region" description="Acidic residues" evidence="1">
    <location>
        <begin position="223"/>
        <end position="236"/>
    </location>
</feature>
<dbReference type="PANTHER" id="PTHR12307:SF36">
    <property type="entry name" value="GLYCOGEN-BINDING SUBUNIT 76A"/>
    <property type="match status" value="1"/>
</dbReference>
<feature type="compositionally biased region" description="Basic and acidic residues" evidence="1">
    <location>
        <begin position="509"/>
        <end position="521"/>
    </location>
</feature>
<dbReference type="GO" id="GO:0005979">
    <property type="term" value="P:regulation of glycogen biosynthetic process"/>
    <property type="evidence" value="ECO:0007669"/>
    <property type="project" value="TreeGrafter"/>
</dbReference>
<protein>
    <submittedName>
        <fullName evidence="3">Phosphatase regulatory subunit</fullName>
    </submittedName>
</protein>
<gene>
    <name evidence="3" type="ORF">GMORB2_4935</name>
</gene>
<dbReference type="GO" id="GO:2001069">
    <property type="term" value="F:glycogen binding"/>
    <property type="evidence" value="ECO:0007669"/>
    <property type="project" value="TreeGrafter"/>
</dbReference>
<feature type="compositionally biased region" description="Low complexity" evidence="1">
    <location>
        <begin position="25"/>
        <end position="41"/>
    </location>
</feature>
<feature type="compositionally biased region" description="Low complexity" evidence="1">
    <location>
        <begin position="676"/>
        <end position="689"/>
    </location>
</feature>
<feature type="compositionally biased region" description="Low complexity" evidence="1">
    <location>
        <begin position="151"/>
        <end position="164"/>
    </location>
</feature>
<evidence type="ECO:0000256" key="1">
    <source>
        <dbReference type="SAM" id="MobiDB-lite"/>
    </source>
</evidence>
<evidence type="ECO:0000259" key="2">
    <source>
        <dbReference type="PROSITE" id="PS51159"/>
    </source>
</evidence>
<dbReference type="Pfam" id="PF03370">
    <property type="entry name" value="CBM_21"/>
    <property type="match status" value="1"/>
</dbReference>
<dbReference type="RefSeq" id="XP_035318068.1">
    <property type="nucleotide sequence ID" value="XM_035466909.1"/>
</dbReference>
<feature type="compositionally biased region" description="Polar residues" evidence="1">
    <location>
        <begin position="1"/>
        <end position="20"/>
    </location>
</feature>
<feature type="compositionally biased region" description="Polar residues" evidence="1">
    <location>
        <begin position="47"/>
        <end position="61"/>
    </location>
</feature>
<dbReference type="Proteomes" id="UP000749293">
    <property type="component" value="Unassembled WGS sequence"/>
</dbReference>
<proteinExistence type="predicted"/>
<dbReference type="EMBL" id="JAANYQ010000027">
    <property type="protein sequence ID" value="KAF4119416.1"/>
    <property type="molecule type" value="Genomic_DNA"/>
</dbReference>
<keyword evidence="4" id="KW-1185">Reference proteome</keyword>
<evidence type="ECO:0000313" key="3">
    <source>
        <dbReference type="EMBL" id="KAF4119416.1"/>
    </source>
</evidence>
<feature type="compositionally biased region" description="Basic residues" evidence="1">
    <location>
        <begin position="122"/>
        <end position="132"/>
    </location>
</feature>
<dbReference type="PROSITE" id="PS51159">
    <property type="entry name" value="CBM21"/>
    <property type="match status" value="1"/>
</dbReference>
<reference evidence="3" key="1">
    <citation type="submission" date="2020-03" db="EMBL/GenBank/DDBJ databases">
        <title>Site-based positive gene gene selection in Geosmithia morbida across the United States reveals a broad range of putative effectors and factors for local host and environmental adapation.</title>
        <authorList>
            <person name="Onufrak A."/>
            <person name="Murdoch R.W."/>
            <person name="Gazis R."/>
            <person name="Huff M."/>
            <person name="Staton M."/>
            <person name="Klingeman W."/>
            <person name="Hadziabdic D."/>
        </authorList>
    </citation>
    <scope>NUCLEOTIDE SEQUENCE</scope>
    <source>
        <strain evidence="3">1262</strain>
    </source>
</reference>
<name>A0A9P5D0G1_9HYPO</name>
<feature type="compositionally biased region" description="Low complexity" evidence="1">
    <location>
        <begin position="183"/>
        <end position="192"/>
    </location>
</feature>
<dbReference type="InterPro" id="IPR038175">
    <property type="entry name" value="CBM21_dom_sf"/>
</dbReference>
<dbReference type="AlphaFoldDB" id="A0A9P5D0G1"/>
<feature type="region of interest" description="Disordered" evidence="1">
    <location>
        <begin position="653"/>
        <end position="720"/>
    </location>
</feature>
<sequence>MPYTPPSQRSPALSPCSSPNAGRGPLPARRASLPRSSSYARNHQRKSSVTDASSGTLTPRGTSEDLPSLASSAVAVAAQQQQQRPSALMPWTDDLIMPHGAVISPPDSASSSSDDEATLPHIRGRQSAKAKGLKTAVTHLPHAKPPPSYPHPQQQRQQSHATASRDASKSQSNEGDTRKNMHLSLSLAALDDTASRHRPRKVSHVRSATEPNAIVTQSSTENTSDDENGVDIDNPDEATASKPPMVRKKSGELVRPALRPSSRRRPSSMPGTPVSSKAVHFDSHLEHIRHFLQVDRPLAVSAGSSPVEAYQNEAEYPFPGASRSPPFEWEISTPNFPQNGTSRAALPVKLEKLWLSPDQKSLLGYVAVANLAFQKHVSCRFTLDSWKTTSEVTAEYCHEIRPCETSVPHDRFSFSIKLSDTANLESKTLYLCVRYSVNSQEFWDNNAAANFQVDFRKKHLPQNGKNNFNGTAGRSLRNSPLPRSNHRSSASCGDSSTVVRSSPSVEPQQVHDHSRETEYGHSLRHYLGDSDNGPGLRLRSKSSQDIAGDRLDMGLSSPRGVAFSNRYDFGASLSAAVQAARDTMSRDKDTLYLQDNIRPSSTVNNDKNKKPVLVIDAASSPSSGGARTTTSTLPSTSYEELVNKYCFALPATRAKPDRNSPTQDGKALSVEHHGPEPAATACTTNTTPTGFGVSDAPFGPQIPERFSWRGDTHSTPTIRG</sequence>
<comment type="caution">
    <text evidence="3">The sequence shown here is derived from an EMBL/GenBank/DDBJ whole genome shotgun (WGS) entry which is preliminary data.</text>
</comment>
<dbReference type="Gene3D" id="2.60.40.2440">
    <property type="entry name" value="Carbohydrate binding type-21 domain"/>
    <property type="match status" value="1"/>
</dbReference>
<feature type="compositionally biased region" description="Low complexity" evidence="1">
    <location>
        <begin position="70"/>
        <end position="83"/>
    </location>
</feature>
<feature type="region of interest" description="Disordered" evidence="1">
    <location>
        <begin position="1"/>
        <end position="278"/>
    </location>
</feature>
<accession>A0A9P5D0G1</accession>
<feature type="region of interest" description="Disordered" evidence="1">
    <location>
        <begin position="462"/>
        <end position="552"/>
    </location>
</feature>
<feature type="compositionally biased region" description="Polar residues" evidence="1">
    <location>
        <begin position="463"/>
        <end position="507"/>
    </location>
</feature>
<dbReference type="PANTHER" id="PTHR12307">
    <property type="entry name" value="PROTEIN PHOSPHATASE 1 REGULATORY SUBUNIT"/>
    <property type="match status" value="1"/>
</dbReference>